<dbReference type="Pfam" id="PF04773">
    <property type="entry name" value="FecR"/>
    <property type="match status" value="1"/>
</dbReference>
<dbReference type="AlphaFoldDB" id="A0A3B1CQQ6"/>
<sequence>MKKNGLIMLICLALMFIVTSNSYSDSDVEDDTVAGQVLTVKGSVYLIRNSQKNNAEPQMQLLLRDAVETDKGARTKLYFMDDSILNLGESSRVEIKEYLYTPENKRSRSIYRLINGSLKMVVGRSDLEIHTPTAVAAARGTKFIVWVEGSGDDMYTGIITLESEVVVKNIVKGIAGEVIVKSGQMSRVYMHKPPEVVQPMNMEIMREFSNQTMVLGNTIKGPDRLSGGIPMQFTEGLYMFQPPVFQEPVETSVPVTIKVIFP</sequence>
<feature type="domain" description="FecR protein" evidence="1">
    <location>
        <begin position="65"/>
        <end position="155"/>
    </location>
</feature>
<reference evidence="2" key="1">
    <citation type="submission" date="2018-06" db="EMBL/GenBank/DDBJ databases">
        <authorList>
            <person name="Zhirakovskaya E."/>
        </authorList>
    </citation>
    <scope>NUCLEOTIDE SEQUENCE</scope>
</reference>
<dbReference type="PANTHER" id="PTHR38731:SF1">
    <property type="entry name" value="FECR PROTEIN DOMAIN-CONTAINING PROTEIN"/>
    <property type="match status" value="1"/>
</dbReference>
<dbReference type="PANTHER" id="PTHR38731">
    <property type="entry name" value="LIPL45-RELATED LIPOPROTEIN-RELATED"/>
    <property type="match status" value="1"/>
</dbReference>
<dbReference type="EMBL" id="UOGH01000255">
    <property type="protein sequence ID" value="VAX32439.1"/>
    <property type="molecule type" value="Genomic_DNA"/>
</dbReference>
<dbReference type="Gene3D" id="2.60.120.1440">
    <property type="match status" value="1"/>
</dbReference>
<evidence type="ECO:0000313" key="2">
    <source>
        <dbReference type="EMBL" id="VAX32439.1"/>
    </source>
</evidence>
<gene>
    <name evidence="2" type="ORF">MNBD_NITROSPIRAE02-108</name>
</gene>
<organism evidence="2">
    <name type="scientific">hydrothermal vent metagenome</name>
    <dbReference type="NCBI Taxonomy" id="652676"/>
    <lineage>
        <taxon>unclassified sequences</taxon>
        <taxon>metagenomes</taxon>
        <taxon>ecological metagenomes</taxon>
    </lineage>
</organism>
<proteinExistence type="predicted"/>
<name>A0A3B1CQQ6_9ZZZZ</name>
<dbReference type="InterPro" id="IPR006860">
    <property type="entry name" value="FecR"/>
</dbReference>
<accession>A0A3B1CQQ6</accession>
<evidence type="ECO:0000259" key="1">
    <source>
        <dbReference type="Pfam" id="PF04773"/>
    </source>
</evidence>
<protein>
    <recommendedName>
        <fullName evidence="1">FecR protein domain-containing protein</fullName>
    </recommendedName>
</protein>